<feature type="region of interest" description="Disordered" evidence="1">
    <location>
        <begin position="361"/>
        <end position="385"/>
    </location>
</feature>
<organism evidence="4 5">
    <name type="scientific">Cuscuta australis</name>
    <dbReference type="NCBI Taxonomy" id="267555"/>
    <lineage>
        <taxon>Eukaryota</taxon>
        <taxon>Viridiplantae</taxon>
        <taxon>Streptophyta</taxon>
        <taxon>Embryophyta</taxon>
        <taxon>Tracheophyta</taxon>
        <taxon>Spermatophyta</taxon>
        <taxon>Magnoliopsida</taxon>
        <taxon>eudicotyledons</taxon>
        <taxon>Gunneridae</taxon>
        <taxon>Pentapetalae</taxon>
        <taxon>asterids</taxon>
        <taxon>lamiids</taxon>
        <taxon>Solanales</taxon>
        <taxon>Convolvulaceae</taxon>
        <taxon>Cuscuteae</taxon>
        <taxon>Cuscuta</taxon>
        <taxon>Cuscuta subgen. Grammica</taxon>
        <taxon>Cuscuta sect. Cleistogrammica</taxon>
    </lineage>
</organism>
<evidence type="ECO:0000313" key="4">
    <source>
        <dbReference type="EMBL" id="RAL37753.1"/>
    </source>
</evidence>
<dbReference type="FunFam" id="1.10.287.110:FF:000086">
    <property type="entry name" value="Chaperone protein dnaJ 10"/>
    <property type="match status" value="1"/>
</dbReference>
<dbReference type="Proteomes" id="UP000249390">
    <property type="component" value="Unassembled WGS sequence"/>
</dbReference>
<feature type="domain" description="J" evidence="3">
    <location>
        <begin position="6"/>
        <end position="71"/>
    </location>
</feature>
<gene>
    <name evidence="4" type="ORF">DM860_000447</name>
</gene>
<proteinExistence type="predicted"/>
<dbReference type="Pfam" id="PF14308">
    <property type="entry name" value="DnaJ-X"/>
    <property type="match status" value="1"/>
</dbReference>
<dbReference type="InterPro" id="IPR018253">
    <property type="entry name" value="DnaJ_domain_CS"/>
</dbReference>
<evidence type="ECO:0000256" key="1">
    <source>
        <dbReference type="SAM" id="MobiDB-lite"/>
    </source>
</evidence>
<keyword evidence="5" id="KW-1185">Reference proteome</keyword>
<dbReference type="SMART" id="SM00271">
    <property type="entry name" value="DnaJ"/>
    <property type="match status" value="1"/>
</dbReference>
<dbReference type="PROSITE" id="PS00636">
    <property type="entry name" value="DNAJ_1"/>
    <property type="match status" value="1"/>
</dbReference>
<dbReference type="InterPro" id="IPR001623">
    <property type="entry name" value="DnaJ_domain"/>
</dbReference>
<dbReference type="PRINTS" id="PR00625">
    <property type="entry name" value="JDOMAIN"/>
</dbReference>
<dbReference type="InterPro" id="IPR052423">
    <property type="entry name" value="EMIR"/>
</dbReference>
<keyword evidence="2" id="KW-0812">Transmembrane</keyword>
<keyword evidence="2" id="KW-0472">Membrane</keyword>
<evidence type="ECO:0000313" key="5">
    <source>
        <dbReference type="Proteomes" id="UP000249390"/>
    </source>
</evidence>
<dbReference type="InterPro" id="IPR026894">
    <property type="entry name" value="DnaJ_X"/>
</dbReference>
<feature type="transmembrane region" description="Helical" evidence="2">
    <location>
        <begin position="293"/>
        <end position="317"/>
    </location>
</feature>
<comment type="caution">
    <text evidence="4">The sequence shown here is derived from an EMBL/GenBank/DDBJ whole genome shotgun (WGS) entry which is preliminary data.</text>
</comment>
<dbReference type="PROSITE" id="PS50076">
    <property type="entry name" value="DNAJ_2"/>
    <property type="match status" value="1"/>
</dbReference>
<dbReference type="Gene3D" id="1.10.287.110">
    <property type="entry name" value="DnaJ domain"/>
    <property type="match status" value="1"/>
</dbReference>
<accession>A0A328D1L6</accession>
<reference evidence="4 5" key="1">
    <citation type="submission" date="2018-06" db="EMBL/GenBank/DDBJ databases">
        <title>The Genome of Cuscuta australis (Dodder) Provides Insight into the Evolution of Plant Parasitism.</title>
        <authorList>
            <person name="Liu H."/>
        </authorList>
    </citation>
    <scope>NUCLEOTIDE SEQUENCE [LARGE SCALE GENOMIC DNA]</scope>
    <source>
        <strain evidence="5">cv. Yunnan</strain>
        <tissue evidence="4">Vines</tissue>
    </source>
</reference>
<protein>
    <recommendedName>
        <fullName evidence="3">J domain-containing protein</fullName>
    </recommendedName>
</protein>
<evidence type="ECO:0000259" key="3">
    <source>
        <dbReference type="PROSITE" id="PS50076"/>
    </source>
</evidence>
<dbReference type="CDD" id="cd06257">
    <property type="entry name" value="DnaJ"/>
    <property type="match status" value="1"/>
</dbReference>
<dbReference type="AlphaFoldDB" id="A0A328D1L6"/>
<dbReference type="EMBL" id="NQVE01000215">
    <property type="protein sequence ID" value="RAL37753.1"/>
    <property type="molecule type" value="Genomic_DNA"/>
</dbReference>
<evidence type="ECO:0000256" key="2">
    <source>
        <dbReference type="SAM" id="Phobius"/>
    </source>
</evidence>
<sequence length="430" mass="48772">MVKETEYYDVLGVIPTATEAQIKKAYYIKARQVHPDKNPNDPQAAQNFQVLGEAYQVLSDPAQRQAYDSYGKSGISKEAIIDPAAIFAMLFGSELFEEYIGQLAMASMASLDIFTEGEDFDVKKLQEKMRVVQREREEKLAEILKDRLNLYVQGSKEEFRDHAKAEVSRLFNAAYGVDMLNTIGYIYTRQAAKELGKKAKLLGVPFIAEWFRNKGHFIKSQVTAATGAIALVQLQEDMKRHLSAEGTYTEDEMEEYLQSHKRVMIDSLWKLNVADIETTLSRVCQMVVFFMNFHVFVACFFSFIDSIQFFFNFFFYFQVLLDTNVKKEELRARAKGLKTLGKVFQSVKFVTDKGIEDSVNTPVQKLDGSETHYGSHSLKDSSQSQNADKAPYVTFAVQSPYIETPQFANGEFCSCDFPLPTAPPGAERHA</sequence>
<keyword evidence="2" id="KW-1133">Transmembrane helix</keyword>
<dbReference type="SUPFAM" id="SSF46565">
    <property type="entry name" value="Chaperone J-domain"/>
    <property type="match status" value="1"/>
</dbReference>
<dbReference type="PANTHER" id="PTHR44094">
    <property type="entry name" value="DNAJ HEAT SHOCK N-TERMINAL DOMAIN-CONTAINING PROTEIN"/>
    <property type="match status" value="1"/>
</dbReference>
<dbReference type="Pfam" id="PF00226">
    <property type="entry name" value="DnaJ"/>
    <property type="match status" value="1"/>
</dbReference>
<name>A0A328D1L6_9ASTE</name>
<dbReference type="PANTHER" id="PTHR44094:SF17">
    <property type="entry name" value="CHAPERONE PROTEIN DNAJ 10"/>
    <property type="match status" value="1"/>
</dbReference>
<dbReference type="InterPro" id="IPR036869">
    <property type="entry name" value="J_dom_sf"/>
</dbReference>